<sequence>AWWSEGTITDSDFLNGIEFLIQKNILKIQGLENNSQSSEEIPIWIRNNAQWWSSGLISDEDFLSGIKYLIEVGIISYP</sequence>
<evidence type="ECO:0008006" key="2">
    <source>
        <dbReference type="Google" id="ProtNLM"/>
    </source>
</evidence>
<dbReference type="EMBL" id="LAZR01068998">
    <property type="protein sequence ID" value="KKK48577.1"/>
    <property type="molecule type" value="Genomic_DNA"/>
</dbReference>
<accession>A0A0F8VW84</accession>
<proteinExistence type="predicted"/>
<name>A0A0F8VW84_9ZZZZ</name>
<evidence type="ECO:0000313" key="1">
    <source>
        <dbReference type="EMBL" id="KKK48577.1"/>
    </source>
</evidence>
<comment type="caution">
    <text evidence="1">The sequence shown here is derived from an EMBL/GenBank/DDBJ whole genome shotgun (WGS) entry which is preliminary data.</text>
</comment>
<dbReference type="AlphaFoldDB" id="A0A0F8VW84"/>
<reference evidence="1" key="1">
    <citation type="journal article" date="2015" name="Nature">
        <title>Complex archaea that bridge the gap between prokaryotes and eukaryotes.</title>
        <authorList>
            <person name="Spang A."/>
            <person name="Saw J.H."/>
            <person name="Jorgensen S.L."/>
            <person name="Zaremba-Niedzwiedzka K."/>
            <person name="Martijn J."/>
            <person name="Lind A.E."/>
            <person name="van Eijk R."/>
            <person name="Schleper C."/>
            <person name="Guy L."/>
            <person name="Ettema T.J."/>
        </authorList>
    </citation>
    <scope>NUCLEOTIDE SEQUENCE</scope>
</reference>
<feature type="non-terminal residue" evidence="1">
    <location>
        <position position="1"/>
    </location>
</feature>
<gene>
    <name evidence="1" type="ORF">LCGC14_3143740</name>
</gene>
<protein>
    <recommendedName>
        <fullName evidence="2">Peptidase</fullName>
    </recommendedName>
</protein>
<organism evidence="1">
    <name type="scientific">marine sediment metagenome</name>
    <dbReference type="NCBI Taxonomy" id="412755"/>
    <lineage>
        <taxon>unclassified sequences</taxon>
        <taxon>metagenomes</taxon>
        <taxon>ecological metagenomes</taxon>
    </lineage>
</organism>